<geneLocation type="mitochondrion" evidence="2"/>
<proteinExistence type="predicted"/>
<accession>A0A6M8Q0H1</accession>
<evidence type="ECO:0000313" key="2">
    <source>
        <dbReference type="EMBL" id="QKI32024.1"/>
    </source>
</evidence>
<keyword evidence="1" id="KW-1133">Transmembrane helix</keyword>
<evidence type="ECO:0000256" key="1">
    <source>
        <dbReference type="SAM" id="Phobius"/>
    </source>
</evidence>
<keyword evidence="1" id="KW-0812">Transmembrane</keyword>
<keyword evidence="1" id="KW-0472">Membrane</keyword>
<feature type="transmembrane region" description="Helical" evidence="1">
    <location>
        <begin position="37"/>
        <end position="58"/>
    </location>
</feature>
<gene>
    <name evidence="2" type="primary">orf113</name>
</gene>
<name>A0A6M8Q0H1_9MAGN</name>
<dbReference type="EMBL" id="MT076297">
    <property type="protein sequence ID" value="QKI32024.1"/>
    <property type="molecule type" value="Genomic_DNA"/>
</dbReference>
<protein>
    <submittedName>
        <fullName evidence="2">Uncharacterized protein</fullName>
    </submittedName>
</protein>
<keyword evidence="2" id="KW-0496">Mitochondrion</keyword>
<sequence>MVFASLFPSSFVVGFLSSAILPLPSLLSFFGELSYCLSFLAYIFVFSSRGIRFLFYVISRRRRKFLTLIEPGKNNIPSFKDQGCDVRSVGRSSRSMRQAVACSMWEIFCNEMN</sequence>
<reference evidence="2" key="1">
    <citation type="journal article" date="2020" name="Plant Mol. Biol.">
        <title>Multichromosomal structure and foreign tracts in the Ombrophytum subterraneum (Balanophoraceae) mitochondrial genome.</title>
        <authorList>
            <person name="Roulet M.E."/>
            <person name="Garcia L.E."/>
            <person name="Gandini C.L."/>
            <person name="Sato H."/>
            <person name="Ponce G."/>
            <person name="Sanchez-Puerta M.V."/>
        </authorList>
    </citation>
    <scope>NUCLEOTIDE SEQUENCE</scope>
    <source>
        <tissue evidence="2">Tuber</tissue>
    </source>
</reference>
<dbReference type="AlphaFoldDB" id="A0A6M8Q0H1"/>
<organism evidence="2">
    <name type="scientific">Ombrophytum subterraneum</name>
    <dbReference type="NCBI Taxonomy" id="50155"/>
    <lineage>
        <taxon>Eukaryota</taxon>
        <taxon>Viridiplantae</taxon>
        <taxon>Streptophyta</taxon>
        <taxon>Embryophyta</taxon>
        <taxon>Tracheophyta</taxon>
        <taxon>Spermatophyta</taxon>
        <taxon>Magnoliopsida</taxon>
        <taxon>eudicotyledons</taxon>
        <taxon>Gunneridae</taxon>
        <taxon>Pentapetalae</taxon>
        <taxon>Santalales</taxon>
        <taxon>Balanophoraceae</taxon>
        <taxon>Ombrophytum</taxon>
    </lineage>
</organism>